<accession>A0A0P7BLI9</accession>
<dbReference type="EMBL" id="LKCW01000073">
    <property type="protein sequence ID" value="KPM40979.1"/>
    <property type="molecule type" value="Genomic_DNA"/>
</dbReference>
<reference evidence="2 3" key="1">
    <citation type="submission" date="2015-09" db="EMBL/GenBank/DDBJ databases">
        <title>Draft genome of a European isolate of the apple canker pathogen Neonectria ditissima.</title>
        <authorList>
            <person name="Gomez-Cortecero A."/>
            <person name="Harrison R.J."/>
            <person name="Armitage A.D."/>
        </authorList>
    </citation>
    <scope>NUCLEOTIDE SEQUENCE [LARGE SCALE GENOMIC DNA]</scope>
    <source>
        <strain evidence="2 3">R09/05</strain>
    </source>
</reference>
<dbReference type="Proteomes" id="UP000050424">
    <property type="component" value="Unassembled WGS sequence"/>
</dbReference>
<comment type="caution">
    <text evidence="2">The sequence shown here is derived from an EMBL/GenBank/DDBJ whole genome shotgun (WGS) entry which is preliminary data.</text>
</comment>
<evidence type="ECO:0000313" key="3">
    <source>
        <dbReference type="Proteomes" id="UP000050424"/>
    </source>
</evidence>
<dbReference type="AlphaFoldDB" id="A0A0P7BLI9"/>
<keyword evidence="3" id="KW-1185">Reference proteome</keyword>
<proteinExistence type="predicted"/>
<name>A0A0P7BLI9_9HYPO</name>
<evidence type="ECO:0000256" key="1">
    <source>
        <dbReference type="SAM" id="MobiDB-lite"/>
    </source>
</evidence>
<feature type="compositionally biased region" description="Basic and acidic residues" evidence="1">
    <location>
        <begin position="45"/>
        <end position="57"/>
    </location>
</feature>
<sequence>MNRKLIGNFDLDLVESDTPMVRARDARDRRRHARPSPTPRGSEPFSKEDANDDDKSGRHSKSLSSSLSSTAVPATAKTPQSERRTQPVCMRGTGDWEPVIAMIDDSSKTSLLDPDTANMLGLTLHPIPRRRALSAALSNSATSKGRFFASNVGLRSVSIDFPPVTVSIMVAPISVDGANVVIGSELLQELEVAAEQGETQFSRKHCDVAANDSENNLMSAVGNSLIEGGLLFGHTDTSADLGETCLDNAQLFSESSSASPTIFSTPSFPGHLASVHRDNESYWISDLLTEPDSIGAQAKSEYWELAGCGGSFEGGLGTINTWP</sequence>
<dbReference type="OrthoDB" id="5088089at2759"/>
<feature type="region of interest" description="Disordered" evidence="1">
    <location>
        <begin position="1"/>
        <end position="92"/>
    </location>
</feature>
<protein>
    <submittedName>
        <fullName evidence="2">Uncharacterized protein</fullName>
    </submittedName>
</protein>
<evidence type="ECO:0000313" key="2">
    <source>
        <dbReference type="EMBL" id="KPM40979.1"/>
    </source>
</evidence>
<organism evidence="2 3">
    <name type="scientific">Neonectria ditissima</name>
    <dbReference type="NCBI Taxonomy" id="78410"/>
    <lineage>
        <taxon>Eukaryota</taxon>
        <taxon>Fungi</taxon>
        <taxon>Dikarya</taxon>
        <taxon>Ascomycota</taxon>
        <taxon>Pezizomycotina</taxon>
        <taxon>Sordariomycetes</taxon>
        <taxon>Hypocreomycetidae</taxon>
        <taxon>Hypocreales</taxon>
        <taxon>Nectriaceae</taxon>
        <taxon>Neonectria</taxon>
    </lineage>
</organism>
<gene>
    <name evidence="2" type="ORF">AK830_g5618</name>
</gene>